<feature type="chain" id="PRO_5020929099" evidence="10">
    <location>
        <begin position="21"/>
        <end position="231"/>
    </location>
</feature>
<accession>A0A4U0MQQ4</accession>
<dbReference type="Proteomes" id="UP000308697">
    <property type="component" value="Unassembled WGS sequence"/>
</dbReference>
<evidence type="ECO:0000256" key="4">
    <source>
        <dbReference type="ARBA" id="ARBA00022729"/>
    </source>
</evidence>
<evidence type="ECO:0000256" key="3">
    <source>
        <dbReference type="ARBA" id="ARBA00022525"/>
    </source>
</evidence>
<comment type="subcellular location">
    <subcellularLocation>
        <location evidence="1">Secreted</location>
        <location evidence="1">Cell wall</location>
    </subcellularLocation>
</comment>
<dbReference type="Pfam" id="PF03777">
    <property type="entry name" value="ChpA-C"/>
    <property type="match status" value="2"/>
</dbReference>
<evidence type="ECO:0000256" key="8">
    <source>
        <dbReference type="SAM" id="MobiDB-lite"/>
    </source>
</evidence>
<evidence type="ECO:0000256" key="1">
    <source>
        <dbReference type="ARBA" id="ARBA00004191"/>
    </source>
</evidence>
<keyword evidence="9" id="KW-1133">Transmembrane helix</keyword>
<keyword evidence="2" id="KW-0134">Cell wall</keyword>
<dbReference type="AlphaFoldDB" id="A0A4U0MQQ4"/>
<keyword evidence="9" id="KW-0472">Membrane</keyword>
<evidence type="ECO:0000259" key="11">
    <source>
        <dbReference type="PROSITE" id="PS51884"/>
    </source>
</evidence>
<dbReference type="EMBL" id="SUMB01000015">
    <property type="protein sequence ID" value="TJZ42916.1"/>
    <property type="molecule type" value="Genomic_DNA"/>
</dbReference>
<evidence type="ECO:0000256" key="5">
    <source>
        <dbReference type="ARBA" id="ARBA00022889"/>
    </source>
</evidence>
<evidence type="ECO:0000256" key="10">
    <source>
        <dbReference type="SAM" id="SignalP"/>
    </source>
</evidence>
<feature type="region of interest" description="Disordered" evidence="8">
    <location>
        <begin position="134"/>
        <end position="190"/>
    </location>
</feature>
<dbReference type="InterPro" id="IPR005528">
    <property type="entry name" value="ChpA-H"/>
</dbReference>
<keyword evidence="5" id="KW-0130">Cell adhesion</keyword>
<gene>
    <name evidence="12" type="ORF">FCH28_33565</name>
</gene>
<reference evidence="12 13" key="1">
    <citation type="submission" date="2019-04" db="EMBL/GenBank/DDBJ databases">
        <title>Streptomyces piniterrae sp. nov., a heliquinomycin-producing actinomycete isolated from rhizosphere soil of Pinus yunnanensis.</title>
        <authorList>
            <person name="Zhuang X."/>
            <person name="Zhao J."/>
        </authorList>
    </citation>
    <scope>NUCLEOTIDE SEQUENCE [LARGE SCALE GENOMIC DNA]</scope>
    <source>
        <strain evidence="13">jys28</strain>
    </source>
</reference>
<protein>
    <submittedName>
        <fullName evidence="12">Chaplin</fullName>
    </submittedName>
</protein>
<sequence length="231" mass="23464">MAASAATGGLLLASAGTTVADTGAQGAAVGSPGVVSGNVLQVPIHIPINACGNTVNIIGALNPALRNRCANIGGHGHHGHGKGRPHAQGLAAGSPGVLSGNLAQIPVHVPVNVCGNSGNGIGVLNPTFGNRCANVEGSGHKGKGHRHHHQSLPQKPEQQHDKPVHRHRPPSAPVHKAEVTHHRHQEAASPALPELARTGSERVSLAIPLSAGLMVGGILLYRRGRRAAARS</sequence>
<keyword evidence="13" id="KW-1185">Reference proteome</keyword>
<keyword evidence="6 7" id="KW-0034">Amyloid</keyword>
<evidence type="ECO:0000256" key="6">
    <source>
        <dbReference type="ARBA" id="ARBA00023087"/>
    </source>
</evidence>
<name>A0A4U0MQQ4_9ACTN</name>
<feature type="domain" description="Chaplin" evidence="11">
    <location>
        <begin position="94"/>
        <end position="134"/>
    </location>
</feature>
<feature type="compositionally biased region" description="Basic residues" evidence="8">
    <location>
        <begin position="140"/>
        <end position="150"/>
    </location>
</feature>
<feature type="transmembrane region" description="Helical" evidence="9">
    <location>
        <begin position="203"/>
        <end position="221"/>
    </location>
</feature>
<feature type="signal peptide" evidence="10">
    <location>
        <begin position="1"/>
        <end position="20"/>
    </location>
</feature>
<organism evidence="12 13">
    <name type="scientific">Streptomyces piniterrae</name>
    <dbReference type="NCBI Taxonomy" id="2571125"/>
    <lineage>
        <taxon>Bacteria</taxon>
        <taxon>Bacillati</taxon>
        <taxon>Actinomycetota</taxon>
        <taxon>Actinomycetes</taxon>
        <taxon>Kitasatosporales</taxon>
        <taxon>Streptomycetaceae</taxon>
        <taxon>Streptomyces</taxon>
    </lineage>
</organism>
<comment type="caution">
    <text evidence="12">The sequence shown here is derived from an EMBL/GenBank/DDBJ whole genome shotgun (WGS) entry which is preliminary data.</text>
</comment>
<evidence type="ECO:0000313" key="12">
    <source>
        <dbReference type="EMBL" id="TJZ42916.1"/>
    </source>
</evidence>
<keyword evidence="4 10" id="KW-0732">Signal</keyword>
<evidence type="ECO:0000256" key="7">
    <source>
        <dbReference type="PROSITE-ProRule" id="PRU01232"/>
    </source>
</evidence>
<evidence type="ECO:0000256" key="2">
    <source>
        <dbReference type="ARBA" id="ARBA00022512"/>
    </source>
</evidence>
<proteinExistence type="predicted"/>
<feature type="domain" description="Chaplin" evidence="11">
    <location>
        <begin position="31"/>
        <end position="71"/>
    </location>
</feature>
<dbReference type="OrthoDB" id="3544424at2"/>
<keyword evidence="3" id="KW-0964">Secreted</keyword>
<keyword evidence="9" id="KW-0812">Transmembrane</keyword>
<dbReference type="PROSITE" id="PS51884">
    <property type="entry name" value="CHAPLIN"/>
    <property type="match status" value="2"/>
</dbReference>
<evidence type="ECO:0000313" key="13">
    <source>
        <dbReference type="Proteomes" id="UP000308697"/>
    </source>
</evidence>
<dbReference type="GO" id="GO:0007155">
    <property type="term" value="P:cell adhesion"/>
    <property type="evidence" value="ECO:0007669"/>
    <property type="project" value="UniProtKB-KW"/>
</dbReference>
<evidence type="ECO:0000256" key="9">
    <source>
        <dbReference type="SAM" id="Phobius"/>
    </source>
</evidence>